<gene>
    <name evidence="2" type="ORF">FNM00_00110</name>
</gene>
<name>A0A554SNV3_9ACTN</name>
<reference evidence="2 3" key="1">
    <citation type="submission" date="2019-07" db="EMBL/GenBank/DDBJ databases">
        <authorList>
            <person name="Zhao L.H."/>
        </authorList>
    </citation>
    <scope>NUCLEOTIDE SEQUENCE [LARGE SCALE GENOMIC DNA]</scope>
    <source>
        <strain evidence="2 3">Co35</strain>
    </source>
</reference>
<dbReference type="Gene3D" id="3.40.50.410">
    <property type="entry name" value="von Willebrand factor, type A domain"/>
    <property type="match status" value="1"/>
</dbReference>
<evidence type="ECO:0000313" key="3">
    <source>
        <dbReference type="Proteomes" id="UP000316988"/>
    </source>
</evidence>
<proteinExistence type="predicted"/>
<feature type="region of interest" description="Disordered" evidence="1">
    <location>
        <begin position="86"/>
        <end position="115"/>
    </location>
</feature>
<sequence>MTSLLHDPTPDAPVAELIGFVQALRAAGIGAWASEDFLAATALLELGSAEDVYWAGRATLCGSPDDVPLYDEVFGSWFRVPAPGVGHPPPFELTQNRPRSRTGVENEGGPGDDTEVVPIAASVAERLAHRDIADLDAAEAQAVASAFAALRPRPPMRTTRRHRPSRRGDIDMGRSAREQLRHGGEPALLRYHERASKPRRVVWLIDVSGSMKVYADSYLRLAHRGFAGAPRTTEVFTFGTRLTRVTPAFAHPDAETALRTAGEIVPDWSGGTRLGEMMRAFCDRWGQRGPARGAVVVVCSDGWERGDPALLGEQMARLRRIAHRLVWVNPHREKPDYAPVQSGIVSALPAIDELIGGHSFATLARVHDVVAEQ</sequence>
<dbReference type="OrthoDB" id="9790469at2"/>
<dbReference type="Proteomes" id="UP000316988">
    <property type="component" value="Unassembled WGS sequence"/>
</dbReference>
<feature type="compositionally biased region" description="Basic and acidic residues" evidence="1">
    <location>
        <begin position="166"/>
        <end position="175"/>
    </location>
</feature>
<evidence type="ECO:0000313" key="2">
    <source>
        <dbReference type="EMBL" id="TSD68041.1"/>
    </source>
</evidence>
<dbReference type="PANTHER" id="PTHR39338:SF6">
    <property type="entry name" value="BLL5662 PROTEIN"/>
    <property type="match status" value="1"/>
</dbReference>
<dbReference type="InterPro" id="IPR036465">
    <property type="entry name" value="vWFA_dom_sf"/>
</dbReference>
<organism evidence="2 3">
    <name type="scientific">Aeromicrobium piscarium</name>
    <dbReference type="NCBI Taxonomy" id="2590901"/>
    <lineage>
        <taxon>Bacteria</taxon>
        <taxon>Bacillati</taxon>
        <taxon>Actinomycetota</taxon>
        <taxon>Actinomycetes</taxon>
        <taxon>Propionibacteriales</taxon>
        <taxon>Nocardioidaceae</taxon>
        <taxon>Aeromicrobium</taxon>
    </lineage>
</organism>
<dbReference type="PIRSF" id="PIRSF010256">
    <property type="entry name" value="CoxE_vWa"/>
    <property type="match status" value="1"/>
</dbReference>
<accession>A0A554SNV3</accession>
<dbReference type="SUPFAM" id="SSF53300">
    <property type="entry name" value="vWA-like"/>
    <property type="match status" value="1"/>
</dbReference>
<dbReference type="RefSeq" id="WP_143910987.1">
    <property type="nucleotide sequence ID" value="NZ_VLNT01000001.1"/>
</dbReference>
<dbReference type="InterPro" id="IPR008912">
    <property type="entry name" value="Uncharacterised_CoxE"/>
</dbReference>
<dbReference type="AlphaFoldDB" id="A0A554SNV3"/>
<dbReference type="InterPro" id="IPR011195">
    <property type="entry name" value="UCP010256"/>
</dbReference>
<dbReference type="PANTHER" id="PTHR39338">
    <property type="entry name" value="BLL5662 PROTEIN-RELATED"/>
    <property type="match status" value="1"/>
</dbReference>
<dbReference type="CDD" id="cd00198">
    <property type="entry name" value="vWFA"/>
    <property type="match status" value="1"/>
</dbReference>
<feature type="region of interest" description="Disordered" evidence="1">
    <location>
        <begin position="155"/>
        <end position="175"/>
    </location>
</feature>
<evidence type="ECO:0000256" key="1">
    <source>
        <dbReference type="SAM" id="MobiDB-lite"/>
    </source>
</evidence>
<dbReference type="Pfam" id="PF05762">
    <property type="entry name" value="VWA_CoxE"/>
    <property type="match status" value="1"/>
</dbReference>
<comment type="caution">
    <text evidence="2">The sequence shown here is derived from an EMBL/GenBank/DDBJ whole genome shotgun (WGS) entry which is preliminary data.</text>
</comment>
<protein>
    <submittedName>
        <fullName evidence="2">VWA domain-containing protein</fullName>
    </submittedName>
</protein>
<dbReference type="EMBL" id="VLNT01000001">
    <property type="protein sequence ID" value="TSD68041.1"/>
    <property type="molecule type" value="Genomic_DNA"/>
</dbReference>
<keyword evidence="3" id="KW-1185">Reference proteome</keyword>